<dbReference type="PANTHER" id="PTHR10281">
    <property type="entry name" value="MEMBRANE-ASSOCIATED PROGESTERONE RECEPTOR COMPONENT-RELATED"/>
    <property type="match status" value="1"/>
</dbReference>
<accession>A0AAD6YZX1</accession>
<organism evidence="1 2">
    <name type="scientific">Mycena albidolilacea</name>
    <dbReference type="NCBI Taxonomy" id="1033008"/>
    <lineage>
        <taxon>Eukaryota</taxon>
        <taxon>Fungi</taxon>
        <taxon>Dikarya</taxon>
        <taxon>Basidiomycota</taxon>
        <taxon>Agaricomycotina</taxon>
        <taxon>Agaricomycetes</taxon>
        <taxon>Agaricomycetidae</taxon>
        <taxon>Agaricales</taxon>
        <taxon>Marasmiineae</taxon>
        <taxon>Mycenaceae</taxon>
        <taxon>Mycena</taxon>
    </lineage>
</organism>
<dbReference type="GO" id="GO:0016020">
    <property type="term" value="C:membrane"/>
    <property type="evidence" value="ECO:0007669"/>
    <property type="project" value="TreeGrafter"/>
</dbReference>
<evidence type="ECO:0000313" key="1">
    <source>
        <dbReference type="EMBL" id="KAJ7302579.1"/>
    </source>
</evidence>
<dbReference type="PANTHER" id="PTHR10281:SF76">
    <property type="entry name" value="CALCUTTA CUP-RELATED"/>
    <property type="match status" value="1"/>
</dbReference>
<dbReference type="EMBL" id="JARIHO010000114">
    <property type="protein sequence ID" value="KAJ7302579.1"/>
    <property type="molecule type" value="Genomic_DNA"/>
</dbReference>
<name>A0AAD6YZX1_9AGAR</name>
<dbReference type="Proteomes" id="UP001218218">
    <property type="component" value="Unassembled WGS sequence"/>
</dbReference>
<keyword evidence="2" id="KW-1185">Reference proteome</keyword>
<reference evidence="1" key="1">
    <citation type="submission" date="2023-03" db="EMBL/GenBank/DDBJ databases">
        <title>Massive genome expansion in bonnet fungi (Mycena s.s.) driven by repeated elements and novel gene families across ecological guilds.</title>
        <authorList>
            <consortium name="Lawrence Berkeley National Laboratory"/>
            <person name="Harder C.B."/>
            <person name="Miyauchi S."/>
            <person name="Viragh M."/>
            <person name="Kuo A."/>
            <person name="Thoen E."/>
            <person name="Andreopoulos B."/>
            <person name="Lu D."/>
            <person name="Skrede I."/>
            <person name="Drula E."/>
            <person name="Henrissat B."/>
            <person name="Morin E."/>
            <person name="Kohler A."/>
            <person name="Barry K."/>
            <person name="LaButti K."/>
            <person name="Morin E."/>
            <person name="Salamov A."/>
            <person name="Lipzen A."/>
            <person name="Mereny Z."/>
            <person name="Hegedus B."/>
            <person name="Baldrian P."/>
            <person name="Stursova M."/>
            <person name="Weitz H."/>
            <person name="Taylor A."/>
            <person name="Grigoriev I.V."/>
            <person name="Nagy L.G."/>
            <person name="Martin F."/>
            <person name="Kauserud H."/>
        </authorList>
    </citation>
    <scope>NUCLEOTIDE SEQUENCE</scope>
    <source>
        <strain evidence="1">CBHHK002</strain>
    </source>
</reference>
<protein>
    <submittedName>
        <fullName evidence="1">Uncharacterized protein</fullName>
    </submittedName>
</protein>
<comment type="caution">
    <text evidence="1">The sequence shown here is derived from an EMBL/GenBank/DDBJ whole genome shotgun (WGS) entry which is preliminary data.</text>
</comment>
<gene>
    <name evidence="1" type="ORF">DFH08DRAFT_1089710</name>
</gene>
<dbReference type="InterPro" id="IPR036400">
    <property type="entry name" value="Cyt_B5-like_heme/steroid_sf"/>
</dbReference>
<sequence>MAAVDKAWKKKYCPLILPAPQKDINQNSTAALPLLKVSDLAVFSMDSEFEFGARILVGLKDHVFDVTSLKDSIRPKGHFSIYAFKDISYALTKNSILEEDVQVVGYSDLSARELTVLDDWVSLFRHRFKIVGNLIV</sequence>
<dbReference type="InterPro" id="IPR050577">
    <property type="entry name" value="MAPR/NEUFC/NENF-like"/>
</dbReference>
<dbReference type="Gene3D" id="3.10.120.10">
    <property type="entry name" value="Cytochrome b5-like heme/steroid binding domain"/>
    <property type="match status" value="1"/>
</dbReference>
<dbReference type="AlphaFoldDB" id="A0AAD6YZX1"/>
<dbReference type="SUPFAM" id="SSF55856">
    <property type="entry name" value="Cytochrome b5-like heme/steroid binding domain"/>
    <property type="match status" value="1"/>
</dbReference>
<proteinExistence type="predicted"/>
<evidence type="ECO:0000313" key="2">
    <source>
        <dbReference type="Proteomes" id="UP001218218"/>
    </source>
</evidence>
<dbReference type="GO" id="GO:0012505">
    <property type="term" value="C:endomembrane system"/>
    <property type="evidence" value="ECO:0007669"/>
    <property type="project" value="TreeGrafter"/>
</dbReference>